<keyword evidence="2" id="KW-0472">Membrane</keyword>
<feature type="compositionally biased region" description="Acidic residues" evidence="1">
    <location>
        <begin position="2525"/>
        <end position="2534"/>
    </location>
</feature>
<protein>
    <submittedName>
        <fullName evidence="6">Uncharacterized protein</fullName>
    </submittedName>
</protein>
<organism evidence="6 7">
    <name type="scientific">Morchella conica CCBAS932</name>
    <dbReference type="NCBI Taxonomy" id="1392247"/>
    <lineage>
        <taxon>Eukaryota</taxon>
        <taxon>Fungi</taxon>
        <taxon>Dikarya</taxon>
        <taxon>Ascomycota</taxon>
        <taxon>Pezizomycotina</taxon>
        <taxon>Pezizomycetes</taxon>
        <taxon>Pezizales</taxon>
        <taxon>Morchellaceae</taxon>
        <taxon>Morchella</taxon>
    </lineage>
</organism>
<evidence type="ECO:0000259" key="3">
    <source>
        <dbReference type="SMART" id="SM01214"/>
    </source>
</evidence>
<feature type="compositionally biased region" description="Polar residues" evidence="1">
    <location>
        <begin position="2581"/>
        <end position="2592"/>
    </location>
</feature>
<keyword evidence="7" id="KW-1185">Reference proteome</keyword>
<keyword evidence="2" id="KW-0812">Transmembrane</keyword>
<evidence type="ECO:0000313" key="6">
    <source>
        <dbReference type="EMBL" id="RPB09250.1"/>
    </source>
</evidence>
<dbReference type="STRING" id="1392247.A0A3N4KFI3"/>
<feature type="compositionally biased region" description="Basic and acidic residues" evidence="1">
    <location>
        <begin position="1094"/>
        <end position="1109"/>
    </location>
</feature>
<evidence type="ECO:0000256" key="2">
    <source>
        <dbReference type="SAM" id="Phobius"/>
    </source>
</evidence>
<feature type="domain" description="FMP27 WPPW motif-containing RBG unit" evidence="5">
    <location>
        <begin position="1667"/>
        <end position="2177"/>
    </location>
</feature>
<dbReference type="InterPro" id="IPR019441">
    <property type="entry name" value="FMP27/BLTP2/Hobbit_GFWDK_RBG"/>
</dbReference>
<dbReference type="InterPro" id="IPR045167">
    <property type="entry name" value="Hobbit"/>
</dbReference>
<feature type="compositionally biased region" description="Low complexity" evidence="1">
    <location>
        <begin position="1996"/>
        <end position="2019"/>
    </location>
</feature>
<feature type="compositionally biased region" description="Low complexity" evidence="1">
    <location>
        <begin position="2542"/>
        <end position="2552"/>
    </location>
</feature>
<feature type="domain" description="FMP27/BLTP2/Hobbit GFWDK motif-containing RBG unit" evidence="3">
    <location>
        <begin position="1259"/>
        <end position="1417"/>
    </location>
</feature>
<accession>A0A3N4KFI3</accession>
<keyword evidence="2" id="KW-1133">Transmembrane helix</keyword>
<feature type="domain" description="FMP27 SW motif-containing RBG unit" evidence="4">
    <location>
        <begin position="1139"/>
        <end position="1241"/>
    </location>
</feature>
<dbReference type="SMART" id="SM01214">
    <property type="entry name" value="Fmp27_GFWDK"/>
    <property type="match status" value="1"/>
</dbReference>
<gene>
    <name evidence="6" type="ORF">P167DRAFT_608060</name>
</gene>
<proteinExistence type="predicted"/>
<dbReference type="Pfam" id="PF10344">
    <property type="entry name" value="Hobbit"/>
    <property type="match status" value="2"/>
</dbReference>
<reference evidence="6 7" key="1">
    <citation type="journal article" date="2018" name="Nat. Ecol. Evol.">
        <title>Pezizomycetes genomes reveal the molecular basis of ectomycorrhizal truffle lifestyle.</title>
        <authorList>
            <person name="Murat C."/>
            <person name="Payen T."/>
            <person name="Noel B."/>
            <person name="Kuo A."/>
            <person name="Morin E."/>
            <person name="Chen J."/>
            <person name="Kohler A."/>
            <person name="Krizsan K."/>
            <person name="Balestrini R."/>
            <person name="Da Silva C."/>
            <person name="Montanini B."/>
            <person name="Hainaut M."/>
            <person name="Levati E."/>
            <person name="Barry K.W."/>
            <person name="Belfiori B."/>
            <person name="Cichocki N."/>
            <person name="Clum A."/>
            <person name="Dockter R.B."/>
            <person name="Fauchery L."/>
            <person name="Guy J."/>
            <person name="Iotti M."/>
            <person name="Le Tacon F."/>
            <person name="Lindquist E.A."/>
            <person name="Lipzen A."/>
            <person name="Malagnac F."/>
            <person name="Mello A."/>
            <person name="Molinier V."/>
            <person name="Miyauchi S."/>
            <person name="Poulain J."/>
            <person name="Riccioni C."/>
            <person name="Rubini A."/>
            <person name="Sitrit Y."/>
            <person name="Splivallo R."/>
            <person name="Traeger S."/>
            <person name="Wang M."/>
            <person name="Zifcakova L."/>
            <person name="Wipf D."/>
            <person name="Zambonelli A."/>
            <person name="Paolocci F."/>
            <person name="Nowrousian M."/>
            <person name="Ottonello S."/>
            <person name="Baldrian P."/>
            <person name="Spatafora J.W."/>
            <person name="Henrissat B."/>
            <person name="Nagy L.G."/>
            <person name="Aury J.M."/>
            <person name="Wincker P."/>
            <person name="Grigoriev I.V."/>
            <person name="Bonfante P."/>
            <person name="Martin F.M."/>
        </authorList>
    </citation>
    <scope>NUCLEOTIDE SEQUENCE [LARGE SCALE GENOMIC DNA]</scope>
    <source>
        <strain evidence="6 7">CCBAS932</strain>
    </source>
</reference>
<feature type="region of interest" description="Disordered" evidence="1">
    <location>
        <begin position="2520"/>
        <end position="2592"/>
    </location>
</feature>
<dbReference type="Proteomes" id="UP000277580">
    <property type="component" value="Unassembled WGS sequence"/>
</dbReference>
<evidence type="ECO:0000259" key="5">
    <source>
        <dbReference type="SMART" id="SM01216"/>
    </source>
</evidence>
<sequence>MATAYRFPTFVLGVVVVGYLATFVFFAILRILTGVSIQRVGYFAFKRISYEPVNGVKIEVRKLGLLLHRPTFTQPTWISIVVSDSSLSVDFKKIEEGEDNESDEFESQSRNRRGRKDTLRRESVVASGAPIQKNRGAMRGGKSKLKEKLKKLHKYLQWVQMVDIIFTNTTVNVHDVGSIQISSMTTMLDNRQKIDRNRMFDHCQDLKENQKPIEWMFTAKSMLFFHQKKKDPVELMDHCMFNVYGVLEEEADVIMDAAISIKFGKISLPFDQILGCREKLQQIRRPKCKKSAKAKSPGVPLGTLMEELASPESQSEKFVEAVDESKKFLQSLLVGLKEVQFAIGYLIISKAVTRVQPSGKPLQVVVSMKELGMDIHRLDQKSPAHRMYFSPEDIAHQALLAAISLSVSVDDGIRQDKILYIPMVTVTTKTTLPSKFIQMSKKSIESDLNANMLFANMVITSPSIDLEPRHLPILLAFTQTKPRKSSSGASGKPSFISNLLPKASINFSVHEPVIRISVFSTDPERKAAGNTDLLISSMSSISAVADSSYEAEGEKHYSLNGSFRITSHHLYYQGFSGEKHDLLQTDALDIRVLANAFPEIQVTAHAYLETFSLRLVRPEIVQGIKQMVGQFHRNVKPDKLHRSRTSDVPNFLRRLPAWIEHFKLEGKDFSMEIAGIDEEISGFTRGAALQLDSWSVEYRGRKVDDRYRPPPRRRITSRILTPDDTRGSKMPSVAALKNPTDGRKLTFNTKGLEGFMVDSEDSWEQVPFLNIPAFDISFSTSTDSEGPTLHISSHAKSFFFNYSLYRHYAVLVATKVLKEAFGGSVRPEEGVNRSTKFSDNFGAPLGGMEIDDSPLSDSFEHINLELKISHVRIKASMPDDPPMMLDMFGLDARRHKWGPPLLKAKHVRLYAESPNVKGTWTRLVSLRHLQVHLRQAIRKSGEDVTEQKSIDISADAIRLAIPHQLILYEVTDNIINTAKASQQMHHRFKTGTNDYILGKGAVKASKVPKISLRTKALLLELEDDPFETQLGIIYRLGLSEQKKRLAREAAFDAKVKKMKESERRRSWETSRNIQIPPKTANGGSSMFRGRSKTWKPDTNVRAESPDAPRPKSSHRGRTTPFSFEAHSGPSDDIRVSIEDAWERLQEHNSTAWIKRMRWAQDYHSSKTRESREAFYGRDEIPVDIDDSEVVLGLPMRPALMAGFLSDVELVIDKPSFAMEELPKFMHRVGKGLPENTQFALLVPISIKLDFSEARVLLRDYPLPLLHVPRVKASQSARLPAWSLKSDFVIGEELSGSESMRHCQVNIIPPSTGSGISEGGFAIDVRRTVAAVKSYSDFEISINTPYATRATWCTSYQPAIQDMMMVFETFTKPHFDPSERTGFWDKIRLVLHSHMSVSWKGDGDVQVTLKGSRDPYEIVGDGAGFVMCWRGDVRCEIGRSEDPREFLIVDSEEYLLAVPDFTNQVRNEFDTLAPVDHKSVHLGTFESTAMFKKVIMKLSGKVRWMLGLMFEQEFKGADGLIKRSFEFKPHYDISLKTPQYAEAPPGEVYDAFRGFRSQHIHMSLSILSPLTHDWSSANTKPSTSYNTIHLTPRFFTHFFSWWGLFSGVMSLPIRQGPLWPGVEKSSKKFGRHLATIKYKLCLSPLFISHIYKHNDKDEAGHDVVAATGLKAKLDSFMVDIHQRREDIGQSTTMRINQAELDFHSADIRAVSAVIIGATAAELMDQAAAVEVPLNLAESTIRYSGDMSQFTIPDGDYSWIDMDDFVELDWVLPSNKTPKTKIMPLAYTPRFTYFRQTDHGDPDSRSGNECVSPFGHEPTHDCLMSENNDPREIQCGLVQARLEKVNQQIHKNKEALDSLAQSMKLNPDDPTLKQDSEKLIEQSSILFNKLNFLQTMLRRMSSKLDNGGIETPDLDGTEGSDTDSEMLGMENSPFDYISDFDNRFIVHNMQAKWNNSLRNIILKYIHQVSQRRGFVYYMSRRAVKFILDIVEEQKGTGKETSSGSTTGEYTGTGPSSTPGTQSDDELDARIKELLNSEEKFVVADEKPSGGRGMDQAAAKVHREDLTGDVAEEYVPQNSYHVRLIAPQIQMQSEKNKGAAVLVAAQGMQLKVVSIMDKHRIGDDVSGLVQRRFALNLENTQFFVSQRQDFAPHSMSLHSANRYGAPSGSSWPPWVPLESMFDFRNLPVGFSRVVERTSATLRYDKYNSLRLKYSDQVSDLETGNLNTRGGPIDEERRIDHVWVDFPRVEAACDSAQYFAMYIIVLDLLLYSEPLEKLRSEKLEKIMLASDFSDLTGAPEMVESLQTRIHQLEDIKTYFEINSRNLDLEGWEGRVSVDEDLASCEEELFFMMKAITTAQRKYDDRSSQATGILRWYLSASEIVWRLLREKQDPLMDIRLQNAGYERMDNNDGSNFNTVEVEMMRGYNLLPNAVYPVMIAPFFDQMRTMTEIRQTKILRVYWHMLEAIAGIPVMDHFEVNLFPLKIQLEREIGDKIFEYIFPGVGTGAFGDGGFSPFLVHSMKPIPDGSGSDDSDNEMENDSHTMDDSSSTKSDGTSPVDLRLKPTMSLDNKPELVRPASAGSLKPRSNSFKTSSGGSIFRGFKPSRTLAHKTSNEAISVKSRKSLEGPIPTMPPLDKNSKKLQIFHRSTNDRGEKRSDELSQMMSRASNFMTLAYIKIPSVVLCLSYKGRDQSNIEDVHEFVFRMPMLEYRNKTWSNLDLAMRLKKDIIRALISHTGAILQNKLTHHRPSKPAPNLHRMMANNGSLGTSATFYNPEGDDSRDFIMSHRDTSTARPSTSYSFLKPPSIMRPGTAMSSMSSMSIKTMSTMGSTGSANTAEFYTPPTGATPLDMQDGPDDDKKNIFNNSLGRHLSNLAALSRQKDGIAGDSEESIKKKGMMLLGRFGGSGPS</sequence>
<feature type="compositionally biased region" description="Basic and acidic residues" evidence="1">
    <location>
        <begin position="1057"/>
        <end position="1068"/>
    </location>
</feature>
<dbReference type="EMBL" id="ML119153">
    <property type="protein sequence ID" value="RPB09250.1"/>
    <property type="molecule type" value="Genomic_DNA"/>
</dbReference>
<feature type="region of interest" description="Disordered" evidence="1">
    <location>
        <begin position="1057"/>
        <end position="1129"/>
    </location>
</feature>
<dbReference type="SMART" id="SM01216">
    <property type="entry name" value="Fmp27_WPPW"/>
    <property type="match status" value="1"/>
</dbReference>
<feature type="transmembrane region" description="Helical" evidence="2">
    <location>
        <begin position="7"/>
        <end position="29"/>
    </location>
</feature>
<dbReference type="InterPro" id="IPR019415">
    <property type="entry name" value="FMP27_SW_RBG"/>
</dbReference>
<feature type="region of interest" description="Disordered" evidence="1">
    <location>
        <begin position="99"/>
        <end position="124"/>
    </location>
</feature>
<feature type="region of interest" description="Disordered" evidence="1">
    <location>
        <begin position="1992"/>
        <end position="2021"/>
    </location>
</feature>
<dbReference type="PANTHER" id="PTHR15678">
    <property type="entry name" value="ANTIGEN MLAA-22-RELATED"/>
    <property type="match status" value="1"/>
</dbReference>
<dbReference type="FunCoup" id="A0A3N4KFI3">
    <property type="interactions" value="467"/>
</dbReference>
<name>A0A3N4KFI3_9PEZI</name>
<dbReference type="SMART" id="SM01215">
    <property type="entry name" value="Fmp27_SW"/>
    <property type="match status" value="1"/>
</dbReference>
<dbReference type="InterPro" id="IPR019449">
    <property type="entry name" value="FMP27_WPPW_RBG"/>
</dbReference>
<evidence type="ECO:0000256" key="1">
    <source>
        <dbReference type="SAM" id="MobiDB-lite"/>
    </source>
</evidence>
<evidence type="ECO:0000259" key="4">
    <source>
        <dbReference type="SMART" id="SM01215"/>
    </source>
</evidence>
<dbReference type="PANTHER" id="PTHR15678:SF6">
    <property type="entry name" value="BRIDGE-LIKE LIPID TRANSFER PROTEIN FAMILY MEMBER 2"/>
    <property type="match status" value="1"/>
</dbReference>
<evidence type="ECO:0000313" key="7">
    <source>
        <dbReference type="Proteomes" id="UP000277580"/>
    </source>
</evidence>
<dbReference type="InParanoid" id="A0A3N4KFI3"/>
<dbReference type="OrthoDB" id="1562405at2759"/>